<reference evidence="1 2" key="1">
    <citation type="submission" date="2020-04" db="EMBL/GenBank/DDBJ databases">
        <title>Perkinsus olseni comparative genomics.</title>
        <authorList>
            <person name="Bogema D.R."/>
        </authorList>
    </citation>
    <scope>NUCLEOTIDE SEQUENCE [LARGE SCALE GENOMIC DNA]</scope>
    <source>
        <strain evidence="1">ATCC PRA-205</strain>
    </source>
</reference>
<comment type="caution">
    <text evidence="1">The sequence shown here is derived from an EMBL/GenBank/DDBJ whole genome shotgun (WGS) entry which is preliminary data.</text>
</comment>
<gene>
    <name evidence="1" type="ORF">FOZ62_009104</name>
</gene>
<evidence type="ECO:0000313" key="1">
    <source>
        <dbReference type="EMBL" id="KAF4722534.1"/>
    </source>
</evidence>
<name>A0A7J6RPB8_PEROL</name>
<evidence type="ECO:0000313" key="2">
    <source>
        <dbReference type="Proteomes" id="UP000574390"/>
    </source>
</evidence>
<organism evidence="1 2">
    <name type="scientific">Perkinsus olseni</name>
    <name type="common">Perkinsus atlanticus</name>
    <dbReference type="NCBI Taxonomy" id="32597"/>
    <lineage>
        <taxon>Eukaryota</taxon>
        <taxon>Sar</taxon>
        <taxon>Alveolata</taxon>
        <taxon>Perkinsozoa</taxon>
        <taxon>Perkinsea</taxon>
        <taxon>Perkinsida</taxon>
        <taxon>Perkinsidae</taxon>
        <taxon>Perkinsus</taxon>
    </lineage>
</organism>
<dbReference type="Proteomes" id="UP000574390">
    <property type="component" value="Unassembled WGS sequence"/>
</dbReference>
<sequence length="236" mass="26148">MKARMKQARARIQKANHLPQSLRLKKKIASLSCSCTNHLVSANSCWGLLSTLALTTAIEMQSGKIQAGDATRDGAAKVSSSRGMCRIFYQGSELSVVRDFFDGRSIAVIVNVWENSAGADINSFEYREEPNGNASLQYSNGPAAGTIKGLAGDIKSTFAEIFPFAHIIDELKKRIDGVMNDSQCRELIEFIETRPMVEYKNSGRAWLEKFLIEKKDRAIELLESSGAEILRYEESS</sequence>
<dbReference type="AlphaFoldDB" id="A0A7J6RPB8"/>
<dbReference type="EMBL" id="JABANM010020623">
    <property type="protein sequence ID" value="KAF4722534.1"/>
    <property type="molecule type" value="Genomic_DNA"/>
</dbReference>
<protein>
    <submittedName>
        <fullName evidence="1">Uncharacterized protein</fullName>
    </submittedName>
</protein>
<accession>A0A7J6RPB8</accession>
<proteinExistence type="predicted"/>